<evidence type="ECO:0000256" key="2">
    <source>
        <dbReference type="ARBA" id="ARBA00022737"/>
    </source>
</evidence>
<dbReference type="Proteomes" id="UP000308802">
    <property type="component" value="Unassembled WGS sequence"/>
</dbReference>
<dbReference type="InterPro" id="IPR007111">
    <property type="entry name" value="NACHT_NTPase"/>
</dbReference>
<organism evidence="5 6">
    <name type="scientific">Aureobasidium pullulans</name>
    <name type="common">Black yeast</name>
    <name type="synonym">Pullularia pullulans</name>
    <dbReference type="NCBI Taxonomy" id="5580"/>
    <lineage>
        <taxon>Eukaryota</taxon>
        <taxon>Fungi</taxon>
        <taxon>Dikarya</taxon>
        <taxon>Ascomycota</taxon>
        <taxon>Pezizomycotina</taxon>
        <taxon>Dothideomycetes</taxon>
        <taxon>Dothideomycetidae</taxon>
        <taxon>Dothideales</taxon>
        <taxon>Saccotheciaceae</taxon>
        <taxon>Aureobasidium</taxon>
    </lineage>
</organism>
<evidence type="ECO:0000313" key="6">
    <source>
        <dbReference type="Proteomes" id="UP000308802"/>
    </source>
</evidence>
<dbReference type="Pfam" id="PF24883">
    <property type="entry name" value="NPHP3_N"/>
    <property type="match status" value="1"/>
</dbReference>
<dbReference type="SUPFAM" id="SSF52540">
    <property type="entry name" value="P-loop containing nucleoside triphosphate hydrolases"/>
    <property type="match status" value="1"/>
</dbReference>
<dbReference type="PANTHER" id="PTHR10039:SF14">
    <property type="entry name" value="NACHT DOMAIN-CONTAINING PROTEIN"/>
    <property type="match status" value="1"/>
</dbReference>
<dbReference type="SUPFAM" id="SSF50978">
    <property type="entry name" value="WD40 repeat-like"/>
    <property type="match status" value="1"/>
</dbReference>
<keyword evidence="2" id="KW-0677">Repeat</keyword>
<evidence type="ECO:0000313" key="5">
    <source>
        <dbReference type="EMBL" id="THW71841.1"/>
    </source>
</evidence>
<evidence type="ECO:0000256" key="3">
    <source>
        <dbReference type="PROSITE-ProRule" id="PRU00221"/>
    </source>
</evidence>
<dbReference type="PROSITE" id="PS50082">
    <property type="entry name" value="WD_REPEATS_2"/>
    <property type="match status" value="1"/>
</dbReference>
<dbReference type="PANTHER" id="PTHR10039">
    <property type="entry name" value="AMELOGENIN"/>
    <property type="match status" value="1"/>
</dbReference>
<dbReference type="InterPro" id="IPR019775">
    <property type="entry name" value="WD40_repeat_CS"/>
</dbReference>
<feature type="domain" description="NACHT" evidence="4">
    <location>
        <begin position="109"/>
        <end position="259"/>
    </location>
</feature>
<gene>
    <name evidence="5" type="ORF">D6D19_07037</name>
</gene>
<accession>A0A4S8ZZ14</accession>
<dbReference type="Gene3D" id="2.130.10.10">
    <property type="entry name" value="YVTN repeat-like/Quinoprotein amine dehydrogenase"/>
    <property type="match status" value="1"/>
</dbReference>
<reference evidence="5 6" key="1">
    <citation type="submission" date="2018-10" db="EMBL/GenBank/DDBJ databases">
        <title>Fifty Aureobasidium pullulans genomes reveal a recombining polyextremotolerant generalist.</title>
        <authorList>
            <person name="Gostincar C."/>
            <person name="Turk M."/>
            <person name="Zajc J."/>
            <person name="Gunde-Cimerman N."/>
        </authorList>
    </citation>
    <scope>NUCLEOTIDE SEQUENCE [LARGE SCALE GENOMIC DNA]</scope>
    <source>
        <strain evidence="5 6">EXF-10659</strain>
    </source>
</reference>
<dbReference type="SUPFAM" id="SSF82171">
    <property type="entry name" value="DPP6 N-terminal domain-like"/>
    <property type="match status" value="1"/>
</dbReference>
<sequence>MSRLHANAALYEWFSDQFIMSVDHLINMSGELTVNVRDNIAGANATQIINTVIRQPTASIQACLRALDCPDAGAIKTEIHSADGVILECIEWIFQDDRFLKWKEPGENSVLWINGSPGKGKTRMATGIVDSLLKETDNSTVNGIAGFFFCQCTDDRLNNAVGVLKGIIRSLIEQRPLTVEHLHRHWIDEEQIFDMDFNQIAPLWTVLKRIINDNGHLVTHIVIDAIDECNHQTEELLRLIFTDGLAFPRSIKWLLTSRPLSLRLQEIIYGSSERIEVDLDGSSGQVEDAVKRYIKVKTRWMNNNRFSMVDQAHINESLFTNSESTFLWVAFVCQEVRNLPADEVIQAVLAMPKGLRNLYERSMRLLDQACHNSDEFAIDHRKLIWTLHSLSSSPHMLELAVLAGLPTERAKDESYLLRVIRERNTFLILTTDDAVRLVHKSVDDYLYEVQSLTPQLAMLPSQELIARRCIQVLQTSLCRNIAKLRAVDSEAEEACTKILEKLSIKIGYSCIHWLDHVTRSGTRRCALTVYVFLQRHLLHWIEVMSLLNRTDTSREQLLQFEVSIEAMSSGSPLPSQRSLNLTGLCEFVKSARDFATSNVNLVRRWPLQVYSSSLVFFSSHEGFSKAFAEELPAWISGHFVPVHRMWYPTPSITIEHGHGENVQAMLSKNGERLVTVSHNSCKIWNLIEPQRFTELQGNHYSSDLQMEFLHGEKQFQAVWTKAIPFGPFQIQYLYRETWQCDSGTSSGQSQTPIVIPTDDPSDPLIPFYHHNCMSTDGKLVAALDKTHPKLRMWSTVGEEELAFVHLRNLEAELPSIDLHILVAELPMLEHETLQFCCNDKFIVYEAHDERKQFLLVCDLEKADVMVQTKCIDHNRTWMQYPWAISPGGEYFASTTQGDKSLPSVAKISIREIPTRRVMFTILVSAISGLALSTNPLRVAAASHDGTIRVWDIDEARSHDYVQSAIDIYSGIPSTSSRILSLSESWMGGCFQCLAAAWLPSPDCEFLLFLGSLDGLSKNLLTLAHTSCGYSRDISGPWELGTILTCTFSPDGSLLTICYYVEDSSFSGGRSSGTFLTTYEVLIEHLHDQSFDPRQLSLWTSHVITTADDTERTTLATKPASAAVTYSEDQSLILCSFLIGNRAVFGELDVHDRNGKYALVDLKSSLLTDRAGTTQAICVHEVSRVYILQDYRYHSDAFGFETQDVSLLKFSHSAELLVALSEGRQHIKVFKIPQISAKTSHDATDPPQQLHLIAEFTDHGFISDVEFTKNNRALRTNRGTIQLFSDLPSASLSSAAPLPGLYFDGQWICMMENPILYIPAEYRPASGNRKLGFLEHKSVIIQGSWVIFRTVTRHIVKLKFDRKLIWNILSHASTTNMATPTEDTSTSGTSATSAVFRLPLEVRYQIYNNLLHSDGRKTVYMEVTLDPTSGLEHITRLIGVSRQIRAEIYALTASETTSSILITVLVSHVDGHGRSGDLSLSGRRPEGLGPLRTSSPQAICISADKRLIATSSLLVLPGMGVCFVEIYKDYQHHARVIRFDQQGVRMMEFSPSAEMIAVVTGQGQIAVYRLPKASASSTHVEPLELFAESGGHGQVRTLEFVDDCKALKTDSCMFPISKKSQLYQRQAYTRLGLSFDGQWIYAAECRILFVPPEYRPCPDEPPAYNRPNDSLIIQGSCVWIRTLRHEIISIQFDLELIEKTL</sequence>
<evidence type="ECO:0000259" key="4">
    <source>
        <dbReference type="PROSITE" id="PS50837"/>
    </source>
</evidence>
<feature type="repeat" description="WD" evidence="3">
    <location>
        <begin position="924"/>
        <end position="960"/>
    </location>
</feature>
<dbReference type="Gene3D" id="3.40.50.300">
    <property type="entry name" value="P-loop containing nucleotide triphosphate hydrolases"/>
    <property type="match status" value="1"/>
</dbReference>
<name>A0A4S8ZZ14_AURPU</name>
<dbReference type="InterPro" id="IPR036322">
    <property type="entry name" value="WD40_repeat_dom_sf"/>
</dbReference>
<evidence type="ECO:0000256" key="1">
    <source>
        <dbReference type="ARBA" id="ARBA00022574"/>
    </source>
</evidence>
<dbReference type="PROSITE" id="PS00678">
    <property type="entry name" value="WD_REPEATS_1"/>
    <property type="match status" value="1"/>
</dbReference>
<protein>
    <recommendedName>
        <fullName evidence="4">NACHT domain-containing protein</fullName>
    </recommendedName>
</protein>
<keyword evidence="1 3" id="KW-0853">WD repeat</keyword>
<dbReference type="EMBL" id="QZAO01000266">
    <property type="protein sequence ID" value="THW71841.1"/>
    <property type="molecule type" value="Genomic_DNA"/>
</dbReference>
<dbReference type="InterPro" id="IPR056884">
    <property type="entry name" value="NPHP3-like_N"/>
</dbReference>
<proteinExistence type="predicted"/>
<dbReference type="InterPro" id="IPR015943">
    <property type="entry name" value="WD40/YVTN_repeat-like_dom_sf"/>
</dbReference>
<dbReference type="InterPro" id="IPR027417">
    <property type="entry name" value="P-loop_NTPase"/>
</dbReference>
<comment type="caution">
    <text evidence="5">The sequence shown here is derived from an EMBL/GenBank/DDBJ whole genome shotgun (WGS) entry which is preliminary data.</text>
</comment>
<dbReference type="InterPro" id="IPR001680">
    <property type="entry name" value="WD40_rpt"/>
</dbReference>
<dbReference type="Pfam" id="PF00400">
    <property type="entry name" value="WD40"/>
    <property type="match status" value="1"/>
</dbReference>
<dbReference type="SMART" id="SM00320">
    <property type="entry name" value="WD40"/>
    <property type="match status" value="3"/>
</dbReference>
<dbReference type="PROSITE" id="PS50837">
    <property type="entry name" value="NACHT"/>
    <property type="match status" value="1"/>
</dbReference>